<dbReference type="PANTHER" id="PTHR38834:SF3">
    <property type="entry name" value="SOLUTE-BINDING PROTEIN FAMILY 3_N-TERMINAL DOMAIN-CONTAINING PROTEIN"/>
    <property type="match status" value="1"/>
</dbReference>
<feature type="signal peptide" evidence="1">
    <location>
        <begin position="1"/>
        <end position="22"/>
    </location>
</feature>
<dbReference type="AlphaFoldDB" id="E8M4B7"/>
<dbReference type="RefSeq" id="WP_008075091.1">
    <property type="nucleotide sequence ID" value="NZ_AEVT01000031.1"/>
</dbReference>
<name>E8M4B7_PHOS4</name>
<sequence>MFSTILCSLSRRLALLIAAAFAASVAAEPIKLNLYTQEFPPLQVQIDHRPEGYVVKFVEAIVEQAAKSLPMEIEAVHFVPWKRAIRITQRDENSLFFSISRTPEREGQYHWIGEVSPYEVGLYRYKDGPDVLPIDLDELVDFRFATQAESSFEELLLKLGMTNRIPVEQGKDVIRLLRADRVDFAPLVTASYYYRMEQYGFDPNNFVEVMKVRQLCKELWLVTGKKTSPQVVKALKESFLLLREQGLREQLISQYQPNSDVMANYRHLQKQR</sequence>
<evidence type="ECO:0000256" key="1">
    <source>
        <dbReference type="SAM" id="SignalP"/>
    </source>
</evidence>
<comment type="caution">
    <text evidence="2">The sequence shown here is derived from an EMBL/GenBank/DDBJ whole genome shotgun (WGS) entry which is preliminary data.</text>
</comment>
<gene>
    <name evidence="2" type="ORF">VISI1226_06523</name>
</gene>
<dbReference type="Proteomes" id="UP000006228">
    <property type="component" value="Unassembled WGS sequence"/>
</dbReference>
<evidence type="ECO:0000313" key="3">
    <source>
        <dbReference type="Proteomes" id="UP000006228"/>
    </source>
</evidence>
<dbReference type="EMBL" id="AEVT01000031">
    <property type="protein sequence ID" value="EGA71155.1"/>
    <property type="molecule type" value="Genomic_DNA"/>
</dbReference>
<proteinExistence type="predicted"/>
<dbReference type="Gene3D" id="3.40.190.10">
    <property type="entry name" value="Periplasmic binding protein-like II"/>
    <property type="match status" value="2"/>
</dbReference>
<keyword evidence="1" id="KW-0732">Signal</keyword>
<feature type="chain" id="PRO_5003227702" evidence="1">
    <location>
        <begin position="23"/>
        <end position="272"/>
    </location>
</feature>
<organism evidence="2 3">
    <name type="scientific">Vibrio sinaloensis DSM 21326</name>
    <dbReference type="NCBI Taxonomy" id="945550"/>
    <lineage>
        <taxon>Bacteria</taxon>
        <taxon>Pseudomonadati</taxon>
        <taxon>Pseudomonadota</taxon>
        <taxon>Gammaproteobacteria</taxon>
        <taxon>Vibrionales</taxon>
        <taxon>Vibrionaceae</taxon>
        <taxon>Vibrio</taxon>
        <taxon>Vibrio oreintalis group</taxon>
    </lineage>
</organism>
<dbReference type="PANTHER" id="PTHR38834">
    <property type="entry name" value="PERIPLASMIC SUBSTRATE BINDING PROTEIN FAMILY 3"/>
    <property type="match status" value="1"/>
</dbReference>
<dbReference type="eggNOG" id="COG0834">
    <property type="taxonomic scope" value="Bacteria"/>
</dbReference>
<protein>
    <submittedName>
        <fullName evidence="2">Amino acid ABC transporter periplasmic protein</fullName>
    </submittedName>
</protein>
<dbReference type="GeneID" id="95568472"/>
<accession>E8M4B7</accession>
<reference evidence="2 3" key="1">
    <citation type="journal article" date="2012" name="Int. J. Syst. Evol. Microbiol.">
        <title>Vibrio caribbeanicus sp. nov., isolated from the marine sponge Scleritoderma cyanea.</title>
        <authorList>
            <person name="Hoffmann M."/>
            <person name="Monday S.R."/>
            <person name="Allard M.W."/>
            <person name="Strain E.A."/>
            <person name="Whittaker P."/>
            <person name="Naum M."/>
            <person name="McCarthy P.J."/>
            <person name="Lopez J.V."/>
            <person name="Fischer M."/>
            <person name="Brown E.W."/>
        </authorList>
    </citation>
    <scope>NUCLEOTIDE SEQUENCE [LARGE SCALE GENOMIC DNA]</scope>
    <source>
        <strain evidence="3">DSMZ 21326</strain>
    </source>
</reference>
<dbReference type="SUPFAM" id="SSF53850">
    <property type="entry name" value="Periplasmic binding protein-like II"/>
    <property type="match status" value="1"/>
</dbReference>
<evidence type="ECO:0000313" key="2">
    <source>
        <dbReference type="EMBL" id="EGA71155.1"/>
    </source>
</evidence>